<reference evidence="2" key="1">
    <citation type="submission" date="2020-09" db="EMBL/GenBank/DDBJ databases">
        <title>Desulfogranum mesoprofundum gen. nov., sp. nov., a novel mesophilic, sulfate-reducing chemolithoautotroph isolated from a deep-sea hydrothermal vent chimney in the Suiyo Seamount.</title>
        <authorList>
            <person name="Hashimoto Y."/>
            <person name="Nakagawa S."/>
        </authorList>
    </citation>
    <scope>NUCLEOTIDE SEQUENCE</scope>
    <source>
        <strain evidence="2">KT2</strain>
    </source>
</reference>
<feature type="transmembrane region" description="Helical" evidence="1">
    <location>
        <begin position="34"/>
        <end position="57"/>
    </location>
</feature>
<evidence type="ECO:0000256" key="1">
    <source>
        <dbReference type="SAM" id="Phobius"/>
    </source>
</evidence>
<name>A0A8D5JCF3_9BACT</name>
<keyword evidence="1" id="KW-0812">Transmembrane</keyword>
<dbReference type="KEGG" id="dbk:DGMP_02160"/>
<keyword evidence="1" id="KW-1133">Transmembrane helix</keyword>
<sequence length="96" mass="10413">MVALTWISFDMLSFVGNQKKYELFENGGKGVLRIILFLATNMAILVLLGIVMSVLGIDSRSTSGLLVMAGMFGMGGRLFPWPCPNGLLKNQPGQGY</sequence>
<dbReference type="EMBL" id="AP024086">
    <property type="protein sequence ID" value="BCL59523.1"/>
    <property type="molecule type" value="Genomic_DNA"/>
</dbReference>
<dbReference type="Proteomes" id="UP000826725">
    <property type="component" value="Chromosome"/>
</dbReference>
<accession>A0A8D5JCF3</accession>
<gene>
    <name evidence="2" type="ORF">DGMP_02160</name>
</gene>
<organism evidence="2 3">
    <name type="scientific">Desulfomarina profundi</name>
    <dbReference type="NCBI Taxonomy" id="2772557"/>
    <lineage>
        <taxon>Bacteria</taxon>
        <taxon>Pseudomonadati</taxon>
        <taxon>Thermodesulfobacteriota</taxon>
        <taxon>Desulfobulbia</taxon>
        <taxon>Desulfobulbales</taxon>
        <taxon>Desulfobulbaceae</taxon>
        <taxon>Desulfomarina</taxon>
    </lineage>
</organism>
<keyword evidence="1" id="KW-0472">Membrane</keyword>
<proteinExistence type="predicted"/>
<keyword evidence="3" id="KW-1185">Reference proteome</keyword>
<evidence type="ECO:0000313" key="2">
    <source>
        <dbReference type="EMBL" id="BCL59523.1"/>
    </source>
</evidence>
<feature type="transmembrane region" description="Helical" evidence="1">
    <location>
        <begin position="64"/>
        <end position="81"/>
    </location>
</feature>
<evidence type="ECO:0000313" key="3">
    <source>
        <dbReference type="Proteomes" id="UP000826725"/>
    </source>
</evidence>
<dbReference type="AlphaFoldDB" id="A0A8D5JCF3"/>
<protein>
    <submittedName>
        <fullName evidence="2">Uncharacterized protein</fullName>
    </submittedName>
</protein>